<sequence>MNDGIGLDAYLARIGHEGPLAPDLATLATLHDAHVRAIPFEAIDPLLGRPVSLDLPVIHDKLVAGRRGGYCFEQNLLFKAILERVGFNVVGLAGRVRWMSPPGAPLGPRTHMLLKVDAPEGPHLADVGFGACLIDAPLRFATGVEQRTTMGTFLLLESEGIYELRAKQPQGWRSMYVFTLEAQLPSDYMLGNWFTSTSPLAPFTKNLTMEHIVGDRRWKIVNRRLVTEARDGEVAVERDIADAASLAETMRTHFGMEPPAPAEEILARIGA</sequence>
<name>A0ABS9Z7D2_9HYPH</name>
<dbReference type="Gene3D" id="2.40.128.150">
    <property type="entry name" value="Cysteine proteinases"/>
    <property type="match status" value="1"/>
</dbReference>
<dbReference type="PANTHER" id="PTHR11786:SF0">
    <property type="entry name" value="ARYLAMINE N-ACETYLTRANSFERASE 4-RELATED"/>
    <property type="match status" value="1"/>
</dbReference>
<dbReference type="InterPro" id="IPR001447">
    <property type="entry name" value="Arylamine_N-AcTrfase"/>
</dbReference>
<dbReference type="RefSeq" id="WP_243067072.1">
    <property type="nucleotide sequence ID" value="NZ_JAIVFK010000043.1"/>
</dbReference>
<evidence type="ECO:0000256" key="2">
    <source>
        <dbReference type="RuleBase" id="RU003452"/>
    </source>
</evidence>
<gene>
    <name evidence="3" type="ORF">K2U94_10040</name>
</gene>
<comment type="caution">
    <text evidence="3">The sequence shown here is derived from an EMBL/GenBank/DDBJ whole genome shotgun (WGS) entry which is preliminary data.</text>
</comment>
<dbReference type="EMBL" id="JAIVFP010000001">
    <property type="protein sequence ID" value="MCI4683102.1"/>
    <property type="molecule type" value="Genomic_DNA"/>
</dbReference>
<evidence type="ECO:0000313" key="4">
    <source>
        <dbReference type="Proteomes" id="UP001139104"/>
    </source>
</evidence>
<dbReference type="PANTHER" id="PTHR11786">
    <property type="entry name" value="N-HYDROXYARYLAMINE O-ACETYLTRANSFERASE"/>
    <property type="match status" value="1"/>
</dbReference>
<reference evidence="3" key="1">
    <citation type="journal article" date="2022" name="ISME J.">
        <title>Identification of active gaseous-alkane degraders at natural gas seeps.</title>
        <authorList>
            <person name="Farhan Ul Haque M."/>
            <person name="Hernandez M."/>
            <person name="Crombie A.T."/>
            <person name="Murrell J.C."/>
        </authorList>
    </citation>
    <scope>NUCLEOTIDE SEQUENCE</scope>
    <source>
        <strain evidence="3">PC2</strain>
    </source>
</reference>
<dbReference type="Pfam" id="PF00797">
    <property type="entry name" value="Acetyltransf_2"/>
    <property type="match status" value="1"/>
</dbReference>
<evidence type="ECO:0000313" key="3">
    <source>
        <dbReference type="EMBL" id="MCI4683102.1"/>
    </source>
</evidence>
<dbReference type="SUPFAM" id="SSF54001">
    <property type="entry name" value="Cysteine proteinases"/>
    <property type="match status" value="1"/>
</dbReference>
<accession>A0ABS9Z7D2</accession>
<dbReference type="Proteomes" id="UP001139104">
    <property type="component" value="Unassembled WGS sequence"/>
</dbReference>
<evidence type="ECO:0000256" key="1">
    <source>
        <dbReference type="ARBA" id="ARBA00006547"/>
    </source>
</evidence>
<protein>
    <submittedName>
        <fullName evidence="3">Arylamine N-acetyltransferase</fullName>
    </submittedName>
</protein>
<dbReference type="InterPro" id="IPR038765">
    <property type="entry name" value="Papain-like_cys_pep_sf"/>
</dbReference>
<comment type="similarity">
    <text evidence="1 2">Belongs to the arylamine N-acetyltransferase family.</text>
</comment>
<dbReference type="Gene3D" id="3.30.2140.10">
    <property type="entry name" value="Arylamine N-acetyltransferase"/>
    <property type="match status" value="1"/>
</dbReference>
<proteinExistence type="inferred from homology"/>
<organism evidence="3 4">
    <name type="scientific">Candidatus Rhodoblastus alkanivorans</name>
    <dbReference type="NCBI Taxonomy" id="2954117"/>
    <lineage>
        <taxon>Bacteria</taxon>
        <taxon>Pseudomonadati</taxon>
        <taxon>Pseudomonadota</taxon>
        <taxon>Alphaproteobacteria</taxon>
        <taxon>Hyphomicrobiales</taxon>
        <taxon>Rhodoblastaceae</taxon>
        <taxon>Rhodoblastus</taxon>
    </lineage>
</organism>
<dbReference type="PRINTS" id="PR01543">
    <property type="entry name" value="ANATRNSFRASE"/>
</dbReference>
<keyword evidence="4" id="KW-1185">Reference proteome</keyword>